<reference evidence="1 2" key="1">
    <citation type="submission" date="2015-10" db="EMBL/GenBank/DDBJ databases">
        <title>Genome sequencing and analysis of members of genus Stenotrophomonas.</title>
        <authorList>
            <person name="Patil P.P."/>
            <person name="Midha S."/>
            <person name="Patil P.B."/>
        </authorList>
    </citation>
    <scope>NUCLEOTIDE SEQUENCE [LARGE SCALE GENOMIC DNA]</scope>
    <source>
        <strain evidence="1 2">JCM 9942</strain>
    </source>
</reference>
<dbReference type="AlphaFoldDB" id="A0A0R0A8Y7"/>
<evidence type="ECO:0000313" key="2">
    <source>
        <dbReference type="Proteomes" id="UP000050836"/>
    </source>
</evidence>
<protein>
    <submittedName>
        <fullName evidence="1">Uncharacterized protein</fullName>
    </submittedName>
</protein>
<proteinExistence type="predicted"/>
<gene>
    <name evidence="1" type="ORF">ARC78_15585</name>
</gene>
<sequence>MDAVGQQQATPSQVQTPSCIVPCPNMIYARPRNRAEFDAISLPATVHDWKADATKTLIESDGRKWESRCTSKCLDHDGVLVFFQWVDYRHAEVDAHTGGAA</sequence>
<comment type="caution">
    <text evidence="1">The sequence shown here is derived from an EMBL/GenBank/DDBJ whole genome shotgun (WGS) entry which is preliminary data.</text>
</comment>
<dbReference type="RefSeq" id="WP_054658972.1">
    <property type="nucleotide sequence ID" value="NZ_BAZI01000125.1"/>
</dbReference>
<keyword evidence="2" id="KW-1185">Reference proteome</keyword>
<name>A0A0R0A8Y7_9GAMM</name>
<accession>A0A0R0A8Y7</accession>
<dbReference type="Proteomes" id="UP000050836">
    <property type="component" value="Unassembled WGS sequence"/>
</dbReference>
<evidence type="ECO:0000313" key="1">
    <source>
        <dbReference type="EMBL" id="KRG38554.1"/>
    </source>
</evidence>
<dbReference type="EMBL" id="LLXS01000055">
    <property type="protein sequence ID" value="KRG38554.1"/>
    <property type="molecule type" value="Genomic_DNA"/>
</dbReference>
<dbReference type="OrthoDB" id="6058363at2"/>
<organism evidence="1 2">
    <name type="scientific">Stenotrophomonas pictorum JCM 9942</name>
    <dbReference type="NCBI Taxonomy" id="1236960"/>
    <lineage>
        <taxon>Bacteria</taxon>
        <taxon>Pseudomonadati</taxon>
        <taxon>Pseudomonadota</taxon>
        <taxon>Gammaproteobacteria</taxon>
        <taxon>Lysobacterales</taxon>
        <taxon>Lysobacteraceae</taxon>
        <taxon>Stenotrophomonas</taxon>
    </lineage>
</organism>